<dbReference type="AlphaFoldDB" id="A0A9P4UWZ7"/>
<protein>
    <submittedName>
        <fullName evidence="6">Acyl-CoA N-acyltransferase</fullName>
    </submittedName>
</protein>
<feature type="region of interest" description="Disordered" evidence="4">
    <location>
        <begin position="1"/>
        <end position="21"/>
    </location>
</feature>
<accession>A0A9P4UWZ7</accession>
<dbReference type="Gene3D" id="3.40.630.30">
    <property type="match status" value="1"/>
</dbReference>
<evidence type="ECO:0000256" key="4">
    <source>
        <dbReference type="SAM" id="MobiDB-lite"/>
    </source>
</evidence>
<dbReference type="Pfam" id="PF13302">
    <property type="entry name" value="Acetyltransf_3"/>
    <property type="match status" value="1"/>
</dbReference>
<dbReference type="PANTHER" id="PTHR43792:SF8">
    <property type="entry name" value="[RIBOSOMAL PROTEIN US5]-ALANINE N-ACETYLTRANSFERASE"/>
    <property type="match status" value="1"/>
</dbReference>
<dbReference type="PANTHER" id="PTHR43792">
    <property type="entry name" value="GNAT FAMILY, PUTATIVE (AFU_ORTHOLOGUE AFUA_3G00765)-RELATED-RELATED"/>
    <property type="match status" value="1"/>
</dbReference>
<dbReference type="InterPro" id="IPR051531">
    <property type="entry name" value="N-acetyltransferase"/>
</dbReference>
<sequence length="203" mass="22534">MSTTLSSLPPTTADSPLPSPILTTPRLLIRPMHPQDAETMQHAASPPSITKYMTLVFAHPYTLEHARTWINLNLTHPSNNWVITPLTDPGTVIGGIGFKPGSDVQSHTAEIGYWIGEEWQGKGLMVEAVVAVTDWEFVERGDVVRKVWAGVCGGNDGSMRVLEKAGYVKEGVLKGHVEKHGEVRDMHMFGLRKEDWEEKRKGR</sequence>
<dbReference type="InterPro" id="IPR016181">
    <property type="entry name" value="Acyl_CoA_acyltransferase"/>
</dbReference>
<feature type="compositionally biased region" description="Low complexity" evidence="4">
    <location>
        <begin position="1"/>
        <end position="16"/>
    </location>
</feature>
<evidence type="ECO:0000256" key="3">
    <source>
        <dbReference type="ARBA" id="ARBA00038502"/>
    </source>
</evidence>
<evidence type="ECO:0000256" key="1">
    <source>
        <dbReference type="ARBA" id="ARBA00022679"/>
    </source>
</evidence>
<dbReference type="OrthoDB" id="630895at2759"/>
<evidence type="ECO:0000313" key="6">
    <source>
        <dbReference type="EMBL" id="KAF2728431.1"/>
    </source>
</evidence>
<evidence type="ECO:0000259" key="5">
    <source>
        <dbReference type="PROSITE" id="PS51186"/>
    </source>
</evidence>
<dbReference type="InterPro" id="IPR000182">
    <property type="entry name" value="GNAT_dom"/>
</dbReference>
<keyword evidence="2" id="KW-0012">Acyltransferase</keyword>
<keyword evidence="7" id="KW-1185">Reference proteome</keyword>
<evidence type="ECO:0000313" key="7">
    <source>
        <dbReference type="Proteomes" id="UP000799444"/>
    </source>
</evidence>
<dbReference type="PROSITE" id="PS51186">
    <property type="entry name" value="GNAT"/>
    <property type="match status" value="1"/>
</dbReference>
<dbReference type="GO" id="GO:0016747">
    <property type="term" value="F:acyltransferase activity, transferring groups other than amino-acyl groups"/>
    <property type="evidence" value="ECO:0007669"/>
    <property type="project" value="InterPro"/>
</dbReference>
<proteinExistence type="inferred from homology"/>
<comment type="caution">
    <text evidence="6">The sequence shown here is derived from an EMBL/GenBank/DDBJ whole genome shotgun (WGS) entry which is preliminary data.</text>
</comment>
<reference evidence="6" key="1">
    <citation type="journal article" date="2020" name="Stud. Mycol.">
        <title>101 Dothideomycetes genomes: a test case for predicting lifestyles and emergence of pathogens.</title>
        <authorList>
            <person name="Haridas S."/>
            <person name="Albert R."/>
            <person name="Binder M."/>
            <person name="Bloem J."/>
            <person name="Labutti K."/>
            <person name="Salamov A."/>
            <person name="Andreopoulos B."/>
            <person name="Baker S."/>
            <person name="Barry K."/>
            <person name="Bills G."/>
            <person name="Bluhm B."/>
            <person name="Cannon C."/>
            <person name="Castanera R."/>
            <person name="Culley D."/>
            <person name="Daum C."/>
            <person name="Ezra D."/>
            <person name="Gonzalez J."/>
            <person name="Henrissat B."/>
            <person name="Kuo A."/>
            <person name="Liang C."/>
            <person name="Lipzen A."/>
            <person name="Lutzoni F."/>
            <person name="Magnuson J."/>
            <person name="Mondo S."/>
            <person name="Nolan M."/>
            <person name="Ohm R."/>
            <person name="Pangilinan J."/>
            <person name="Park H.-J."/>
            <person name="Ramirez L."/>
            <person name="Alfaro M."/>
            <person name="Sun H."/>
            <person name="Tritt A."/>
            <person name="Yoshinaga Y."/>
            <person name="Zwiers L.-H."/>
            <person name="Turgeon B."/>
            <person name="Goodwin S."/>
            <person name="Spatafora J."/>
            <person name="Crous P."/>
            <person name="Grigoriev I."/>
        </authorList>
    </citation>
    <scope>NUCLEOTIDE SEQUENCE</scope>
    <source>
        <strain evidence="6">CBS 125425</strain>
    </source>
</reference>
<dbReference type="EMBL" id="ML996280">
    <property type="protein sequence ID" value="KAF2728431.1"/>
    <property type="molecule type" value="Genomic_DNA"/>
</dbReference>
<comment type="similarity">
    <text evidence="3">Belongs to the acetyltransferase family. RimJ subfamily.</text>
</comment>
<gene>
    <name evidence="6" type="ORF">EJ04DRAFT_504044</name>
</gene>
<dbReference type="SUPFAM" id="SSF55729">
    <property type="entry name" value="Acyl-CoA N-acyltransferases (Nat)"/>
    <property type="match status" value="1"/>
</dbReference>
<dbReference type="Proteomes" id="UP000799444">
    <property type="component" value="Unassembled WGS sequence"/>
</dbReference>
<evidence type="ECO:0000256" key="2">
    <source>
        <dbReference type="ARBA" id="ARBA00023315"/>
    </source>
</evidence>
<organism evidence="6 7">
    <name type="scientific">Polyplosphaeria fusca</name>
    <dbReference type="NCBI Taxonomy" id="682080"/>
    <lineage>
        <taxon>Eukaryota</taxon>
        <taxon>Fungi</taxon>
        <taxon>Dikarya</taxon>
        <taxon>Ascomycota</taxon>
        <taxon>Pezizomycotina</taxon>
        <taxon>Dothideomycetes</taxon>
        <taxon>Pleosporomycetidae</taxon>
        <taxon>Pleosporales</taxon>
        <taxon>Tetraplosphaeriaceae</taxon>
        <taxon>Polyplosphaeria</taxon>
    </lineage>
</organism>
<feature type="domain" description="N-acetyltransferase" evidence="5">
    <location>
        <begin position="27"/>
        <end position="190"/>
    </location>
</feature>
<keyword evidence="1" id="KW-0808">Transferase</keyword>
<name>A0A9P4UWZ7_9PLEO</name>